<dbReference type="Proteomes" id="UP000053593">
    <property type="component" value="Unassembled WGS sequence"/>
</dbReference>
<accession>A0A0D0CJ95</accession>
<dbReference type="EMBL" id="KN834785">
    <property type="protein sequence ID" value="KIK58417.1"/>
    <property type="molecule type" value="Genomic_DNA"/>
</dbReference>
<sequence length="257" mass="27781">MYQNIKDPHSISVNQDMSLHTMWMVLTREYKTTSAATQTLAKECIQQYKYVPGTPFKEYFKSLEALCKAASDVGCTITDDFHSRFLTSLPPDHLWILQSHGAHSYGEIKCTLIKYNMMVESAGRMTSSSAAPNALATTGRNSSGIVCNNCKCLGHVKRNCWAHGGESEGKAPHWYNALKGMELIKTAVTPTAVVSSLKPAESPTTATAAATIYDFGDFEPGGTENTLACNSPADPLLNRLGGEAVALLSEAGVRPIV</sequence>
<name>A0A0D0CJ95_9AGAR</name>
<dbReference type="AlphaFoldDB" id="A0A0D0CJ95"/>
<evidence type="ECO:0000313" key="2">
    <source>
        <dbReference type="Proteomes" id="UP000053593"/>
    </source>
</evidence>
<reference evidence="1 2" key="1">
    <citation type="submission" date="2014-04" db="EMBL/GenBank/DDBJ databases">
        <title>Evolutionary Origins and Diversification of the Mycorrhizal Mutualists.</title>
        <authorList>
            <consortium name="DOE Joint Genome Institute"/>
            <consortium name="Mycorrhizal Genomics Consortium"/>
            <person name="Kohler A."/>
            <person name="Kuo A."/>
            <person name="Nagy L.G."/>
            <person name="Floudas D."/>
            <person name="Copeland A."/>
            <person name="Barry K.W."/>
            <person name="Cichocki N."/>
            <person name="Veneault-Fourrey C."/>
            <person name="LaButti K."/>
            <person name="Lindquist E.A."/>
            <person name="Lipzen A."/>
            <person name="Lundell T."/>
            <person name="Morin E."/>
            <person name="Murat C."/>
            <person name="Riley R."/>
            <person name="Ohm R."/>
            <person name="Sun H."/>
            <person name="Tunlid A."/>
            <person name="Henrissat B."/>
            <person name="Grigoriev I.V."/>
            <person name="Hibbett D.S."/>
            <person name="Martin F."/>
        </authorList>
    </citation>
    <scope>NUCLEOTIDE SEQUENCE [LARGE SCALE GENOMIC DNA]</scope>
    <source>
        <strain evidence="1 2">FD-317 M1</strain>
    </source>
</reference>
<keyword evidence="2" id="KW-1185">Reference proteome</keyword>
<organism evidence="1 2">
    <name type="scientific">Collybiopsis luxurians FD-317 M1</name>
    <dbReference type="NCBI Taxonomy" id="944289"/>
    <lineage>
        <taxon>Eukaryota</taxon>
        <taxon>Fungi</taxon>
        <taxon>Dikarya</taxon>
        <taxon>Basidiomycota</taxon>
        <taxon>Agaricomycotina</taxon>
        <taxon>Agaricomycetes</taxon>
        <taxon>Agaricomycetidae</taxon>
        <taxon>Agaricales</taxon>
        <taxon>Marasmiineae</taxon>
        <taxon>Omphalotaceae</taxon>
        <taxon>Collybiopsis</taxon>
        <taxon>Collybiopsis luxurians</taxon>
    </lineage>
</organism>
<proteinExistence type="predicted"/>
<dbReference type="Pfam" id="PF14223">
    <property type="entry name" value="Retrotran_gag_2"/>
    <property type="match status" value="1"/>
</dbReference>
<protein>
    <submittedName>
        <fullName evidence="1">Unplaced genomic scaffold GYMLUscaffold_37, whole genome shotgun sequence</fullName>
    </submittedName>
</protein>
<gene>
    <name evidence="1" type="ORF">GYMLUDRAFT_246122</name>
</gene>
<evidence type="ECO:0000313" key="1">
    <source>
        <dbReference type="EMBL" id="KIK58417.1"/>
    </source>
</evidence>
<dbReference type="HOGENOM" id="CLU_078015_0_0_1"/>